<evidence type="ECO:0000256" key="1">
    <source>
        <dbReference type="ARBA" id="ARBA00008738"/>
    </source>
</evidence>
<dbReference type="Proteomes" id="UP000095285">
    <property type="component" value="Unassembled WGS sequence"/>
</dbReference>
<dbReference type="InterPro" id="IPR033336">
    <property type="entry name" value="SAXO1/2"/>
</dbReference>
<evidence type="ECO:0000313" key="3">
    <source>
        <dbReference type="Proteomes" id="UP000095285"/>
    </source>
</evidence>
<dbReference type="GO" id="GO:0036126">
    <property type="term" value="C:sperm flagellum"/>
    <property type="evidence" value="ECO:0007669"/>
    <property type="project" value="TreeGrafter"/>
</dbReference>
<dbReference type="PANTHER" id="PTHR31516:SF17">
    <property type="entry name" value="STABILIZER OF AXONEMAL MICROTUBULES 2"/>
    <property type="match status" value="1"/>
</dbReference>
<feature type="compositionally biased region" description="Polar residues" evidence="2">
    <location>
        <begin position="1"/>
        <end position="12"/>
    </location>
</feature>
<dbReference type="PANTHER" id="PTHR31516">
    <property type="entry name" value="STABILIZER OF AXONEMAL MICROTUBULES 2"/>
    <property type="match status" value="1"/>
</dbReference>
<comment type="similarity">
    <text evidence="1">Belongs to the FAM154 family.</text>
</comment>
<dbReference type="AlphaFoldDB" id="A0A1I7V5Z5"/>
<protein>
    <submittedName>
        <fullName evidence="4">Ovule protein</fullName>
    </submittedName>
</protein>
<evidence type="ECO:0000313" key="4">
    <source>
        <dbReference type="WBParaSite" id="EN70_10248"/>
    </source>
</evidence>
<reference evidence="3" key="1">
    <citation type="submission" date="2012-04" db="EMBL/GenBank/DDBJ databases">
        <title>The Genome Sequence of Loa loa.</title>
        <authorList>
            <consortium name="The Broad Institute Genome Sequencing Platform"/>
            <consortium name="Broad Institute Genome Sequencing Center for Infectious Disease"/>
            <person name="Nutman T.B."/>
            <person name="Fink D.L."/>
            <person name="Russ C."/>
            <person name="Young S."/>
            <person name="Zeng Q."/>
            <person name="Gargeya S."/>
            <person name="Alvarado L."/>
            <person name="Berlin A."/>
            <person name="Chapman S.B."/>
            <person name="Chen Z."/>
            <person name="Freedman E."/>
            <person name="Gellesch M."/>
            <person name="Goldberg J."/>
            <person name="Griggs A."/>
            <person name="Gujja S."/>
            <person name="Heilman E.R."/>
            <person name="Heiman D."/>
            <person name="Howarth C."/>
            <person name="Mehta T."/>
            <person name="Neiman D."/>
            <person name="Pearson M."/>
            <person name="Roberts A."/>
            <person name="Saif S."/>
            <person name="Shea T."/>
            <person name="Shenoy N."/>
            <person name="Sisk P."/>
            <person name="Stolte C."/>
            <person name="Sykes S."/>
            <person name="White J."/>
            <person name="Yandava C."/>
            <person name="Haas B."/>
            <person name="Henn M.R."/>
            <person name="Nusbaum C."/>
            <person name="Birren B."/>
        </authorList>
    </citation>
    <scope>NUCLEOTIDE SEQUENCE [LARGE SCALE GENOMIC DNA]</scope>
</reference>
<name>A0A1I7V5Z5_LOALO</name>
<dbReference type="GO" id="GO:0005879">
    <property type="term" value="C:axonemal microtubule"/>
    <property type="evidence" value="ECO:0007669"/>
    <property type="project" value="TreeGrafter"/>
</dbReference>
<feature type="region of interest" description="Disordered" evidence="2">
    <location>
        <begin position="1"/>
        <end position="33"/>
    </location>
</feature>
<dbReference type="STRING" id="7209.A0A1I7V5Z5"/>
<evidence type="ECO:0000256" key="2">
    <source>
        <dbReference type="SAM" id="MobiDB-lite"/>
    </source>
</evidence>
<reference evidence="4" key="2">
    <citation type="submission" date="2016-11" db="UniProtKB">
        <authorList>
            <consortium name="WormBaseParasite"/>
        </authorList>
    </citation>
    <scope>IDENTIFICATION</scope>
</reference>
<accession>A0A1I7V5Z5</accession>
<sequence>MGSDTVSHQDYVNRTGERYPVTKPQDSDLLHGDGSFISETQTATEFTAKKGERYDAKRPVESELWKYGNVGVDCNKSIGLVSERRQMGSDTVSHQDYVNRTGERYPVTKPQDSDLLHGDGSFMSETQTATEFTAKKGERYDAKRPVESELWKLDSFYQEFAVQQVKQYSQVEQYSTISDDSGILCGQVVTASEMQISSDFEGAF</sequence>
<dbReference type="GO" id="GO:0036064">
    <property type="term" value="C:ciliary basal body"/>
    <property type="evidence" value="ECO:0007669"/>
    <property type="project" value="TreeGrafter"/>
</dbReference>
<dbReference type="GO" id="GO:0005814">
    <property type="term" value="C:centriole"/>
    <property type="evidence" value="ECO:0007669"/>
    <property type="project" value="TreeGrafter"/>
</dbReference>
<organism evidence="3 4">
    <name type="scientific">Loa loa</name>
    <name type="common">Eye worm</name>
    <name type="synonym">Filaria loa</name>
    <dbReference type="NCBI Taxonomy" id="7209"/>
    <lineage>
        <taxon>Eukaryota</taxon>
        <taxon>Metazoa</taxon>
        <taxon>Ecdysozoa</taxon>
        <taxon>Nematoda</taxon>
        <taxon>Chromadorea</taxon>
        <taxon>Rhabditida</taxon>
        <taxon>Spirurina</taxon>
        <taxon>Spiruromorpha</taxon>
        <taxon>Filarioidea</taxon>
        <taxon>Onchocercidae</taxon>
        <taxon>Loa</taxon>
    </lineage>
</organism>
<dbReference type="WBParaSite" id="EN70_10248">
    <property type="protein sequence ID" value="EN70_10248"/>
    <property type="gene ID" value="EN70_10248"/>
</dbReference>
<proteinExistence type="inferred from homology"/>
<dbReference type="GO" id="GO:0008017">
    <property type="term" value="F:microtubule binding"/>
    <property type="evidence" value="ECO:0007669"/>
    <property type="project" value="InterPro"/>
</dbReference>
<keyword evidence="3" id="KW-1185">Reference proteome</keyword>